<keyword evidence="1" id="KW-1133">Transmembrane helix</keyword>
<dbReference type="RefSeq" id="WP_086998117.1">
    <property type="nucleotide sequence ID" value="NZ_FUHW01000028.1"/>
</dbReference>
<feature type="transmembrane region" description="Helical" evidence="1">
    <location>
        <begin position="42"/>
        <end position="60"/>
    </location>
</feature>
<keyword evidence="1" id="KW-0472">Membrane</keyword>
<feature type="transmembrane region" description="Helical" evidence="1">
    <location>
        <begin position="18"/>
        <end position="36"/>
    </location>
</feature>
<dbReference type="AlphaFoldDB" id="A0A1R4G7J4"/>
<evidence type="ECO:0000256" key="1">
    <source>
        <dbReference type="SAM" id="Phobius"/>
    </source>
</evidence>
<protein>
    <submittedName>
        <fullName evidence="2">Uncharacterized protein</fullName>
    </submittedName>
</protein>
<accession>A0A1R4G7J4</accession>
<dbReference type="Proteomes" id="UP000195913">
    <property type="component" value="Unassembled WGS sequence"/>
</dbReference>
<dbReference type="EMBL" id="FUHW01000028">
    <property type="protein sequence ID" value="SJM63972.1"/>
    <property type="molecule type" value="Genomic_DNA"/>
</dbReference>
<keyword evidence="1" id="KW-0812">Transmembrane</keyword>
<evidence type="ECO:0000313" key="2">
    <source>
        <dbReference type="EMBL" id="SJM63972.1"/>
    </source>
</evidence>
<organism evidence="2 3">
    <name type="scientific">Arthrobacter rhombi</name>
    <dbReference type="NCBI Taxonomy" id="71253"/>
    <lineage>
        <taxon>Bacteria</taxon>
        <taxon>Bacillati</taxon>
        <taxon>Actinomycetota</taxon>
        <taxon>Actinomycetes</taxon>
        <taxon>Micrococcales</taxon>
        <taxon>Micrococcaceae</taxon>
        <taxon>Arthrobacter</taxon>
    </lineage>
</organism>
<gene>
    <name evidence="2" type="ORF">FM101_08245</name>
</gene>
<proteinExistence type="predicted"/>
<evidence type="ECO:0000313" key="3">
    <source>
        <dbReference type="Proteomes" id="UP000195913"/>
    </source>
</evidence>
<reference evidence="2 3" key="1">
    <citation type="submission" date="2017-02" db="EMBL/GenBank/DDBJ databases">
        <authorList>
            <person name="Peterson S.W."/>
        </authorList>
    </citation>
    <scope>NUCLEOTIDE SEQUENCE [LARGE SCALE GENOMIC DNA]</scope>
    <source>
        <strain evidence="2 3">B Ar 00.02</strain>
    </source>
</reference>
<name>A0A1R4G7J4_9MICC</name>
<keyword evidence="3" id="KW-1185">Reference proteome</keyword>
<sequence length="65" mass="6518">MGRHASSGGSAPTRQKALLGWGLFIALLVVVVSPLLGLHALAAAALGVTAGVVFVVLYFLSGLTT</sequence>